<comment type="caution">
    <text evidence="2">The sequence shown here is derived from an EMBL/GenBank/DDBJ whole genome shotgun (WGS) entry which is preliminary data.</text>
</comment>
<gene>
    <name evidence="2" type="ORF">KIW84_012551</name>
</gene>
<feature type="region of interest" description="Disordered" evidence="1">
    <location>
        <begin position="45"/>
        <end position="67"/>
    </location>
</feature>
<sequence>MHVSTETSESYSPTSRADEPFQMINLSDLVLDVSLLSMIHPLTQNKAKPSVSKNVKTSGSNLRNPNKHTSVIKNQTEAERTYIDEELQKFATSVLKDVDSNVLPDVQTSLVKETIPDGDSSEKANECVPDQAPHERRSKKKADECVFEQASHERWSKKKVDECVPEQAAHERRSKKKDNYVVNVDDLTSDEEPLTNILAPGIAKRLLRRKGKVVMFKDSPSKEIKRKYGGMKSIPSKSSKGKSHDGPARSWSKVATPTRKRKVVSSSDFEFEVEEDVKDITHLKALMEEEEKEVEHGGDDNVGADIEDSVSGNDDVNDEDKKVVGEENATIDSNNQDDI</sequence>
<reference evidence="2 3" key="1">
    <citation type="journal article" date="2022" name="Nat. Genet.">
        <title>Improved pea reference genome and pan-genome highlight genomic features and evolutionary characteristics.</title>
        <authorList>
            <person name="Yang T."/>
            <person name="Liu R."/>
            <person name="Luo Y."/>
            <person name="Hu S."/>
            <person name="Wang D."/>
            <person name="Wang C."/>
            <person name="Pandey M.K."/>
            <person name="Ge S."/>
            <person name="Xu Q."/>
            <person name="Li N."/>
            <person name="Li G."/>
            <person name="Huang Y."/>
            <person name="Saxena R.K."/>
            <person name="Ji Y."/>
            <person name="Li M."/>
            <person name="Yan X."/>
            <person name="He Y."/>
            <person name="Liu Y."/>
            <person name="Wang X."/>
            <person name="Xiang C."/>
            <person name="Varshney R.K."/>
            <person name="Ding H."/>
            <person name="Gao S."/>
            <person name="Zong X."/>
        </authorList>
    </citation>
    <scope>NUCLEOTIDE SEQUENCE [LARGE SCALE GENOMIC DNA]</scope>
    <source>
        <strain evidence="2 3">cv. Zhongwan 6</strain>
    </source>
</reference>
<keyword evidence="3" id="KW-1185">Reference proteome</keyword>
<dbReference type="AlphaFoldDB" id="A0A9D5BHT3"/>
<feature type="region of interest" description="Disordered" evidence="1">
    <location>
        <begin position="224"/>
        <end position="267"/>
    </location>
</feature>
<evidence type="ECO:0000313" key="2">
    <source>
        <dbReference type="EMBL" id="KAI5443962.1"/>
    </source>
</evidence>
<feature type="compositionally biased region" description="Polar residues" evidence="1">
    <location>
        <begin position="330"/>
        <end position="339"/>
    </location>
</feature>
<name>A0A9D5BHT3_PEA</name>
<feature type="compositionally biased region" description="Basic and acidic residues" evidence="1">
    <location>
        <begin position="282"/>
        <end position="299"/>
    </location>
</feature>
<organism evidence="2 3">
    <name type="scientific">Pisum sativum</name>
    <name type="common">Garden pea</name>
    <name type="synonym">Lathyrus oleraceus</name>
    <dbReference type="NCBI Taxonomy" id="3888"/>
    <lineage>
        <taxon>Eukaryota</taxon>
        <taxon>Viridiplantae</taxon>
        <taxon>Streptophyta</taxon>
        <taxon>Embryophyta</taxon>
        <taxon>Tracheophyta</taxon>
        <taxon>Spermatophyta</taxon>
        <taxon>Magnoliopsida</taxon>
        <taxon>eudicotyledons</taxon>
        <taxon>Gunneridae</taxon>
        <taxon>Pentapetalae</taxon>
        <taxon>rosids</taxon>
        <taxon>fabids</taxon>
        <taxon>Fabales</taxon>
        <taxon>Fabaceae</taxon>
        <taxon>Papilionoideae</taxon>
        <taxon>50 kb inversion clade</taxon>
        <taxon>NPAAA clade</taxon>
        <taxon>Hologalegina</taxon>
        <taxon>IRL clade</taxon>
        <taxon>Fabeae</taxon>
        <taxon>Lathyrus</taxon>
    </lineage>
</organism>
<dbReference type="EMBL" id="JAMSHJ010000001">
    <property type="protein sequence ID" value="KAI5443962.1"/>
    <property type="molecule type" value="Genomic_DNA"/>
</dbReference>
<protein>
    <submittedName>
        <fullName evidence="2">Uncharacterized protein</fullName>
    </submittedName>
</protein>
<feature type="region of interest" description="Disordered" evidence="1">
    <location>
        <begin position="282"/>
        <end position="339"/>
    </location>
</feature>
<dbReference type="Proteomes" id="UP001058974">
    <property type="component" value="Chromosome 1"/>
</dbReference>
<evidence type="ECO:0000313" key="3">
    <source>
        <dbReference type="Proteomes" id="UP001058974"/>
    </source>
</evidence>
<evidence type="ECO:0000256" key="1">
    <source>
        <dbReference type="SAM" id="MobiDB-lite"/>
    </source>
</evidence>
<accession>A0A9D5BHT3</accession>
<proteinExistence type="predicted"/>
<feature type="region of interest" description="Disordered" evidence="1">
    <location>
        <begin position="113"/>
        <end position="143"/>
    </location>
</feature>
<dbReference type="Gramene" id="Psat01G0255100-T1">
    <property type="protein sequence ID" value="KAI5443962.1"/>
    <property type="gene ID" value="KIW84_012551"/>
</dbReference>